<dbReference type="Pfam" id="PF00300">
    <property type="entry name" value="His_Phos_1"/>
    <property type="match status" value="1"/>
</dbReference>
<organism evidence="1 2">
    <name type="scientific">Fictibacillus aquaticus</name>
    <dbReference type="NCBI Taxonomy" id="2021314"/>
    <lineage>
        <taxon>Bacteria</taxon>
        <taxon>Bacillati</taxon>
        <taxon>Bacillota</taxon>
        <taxon>Bacilli</taxon>
        <taxon>Bacillales</taxon>
        <taxon>Fictibacillaceae</taxon>
        <taxon>Fictibacillus</taxon>
    </lineage>
</organism>
<protein>
    <recommendedName>
        <fullName evidence="3">Histidine phosphatase family protein</fullName>
    </recommendedName>
</protein>
<dbReference type="OrthoDB" id="512570at2"/>
<sequence>MKKLYCIRHCSAEGQHPDAALTADGEKQALDLFLYMKELEIDVIISSPYVRAKQTVRHLAESKKLKIEVDARLGERRLAGTDLPDWLEHLKRSFEDEHAVLPGGESSYEASKRALSLVDDLLQRKENHIALVTHGNLLALLLKAFDPSAGFHTWQALTNPDVYEIDLTEKRVRRLWA</sequence>
<dbReference type="RefSeq" id="WP_094251610.1">
    <property type="nucleotide sequence ID" value="NZ_JBHLXL010000001.1"/>
</dbReference>
<dbReference type="SMART" id="SM00855">
    <property type="entry name" value="PGAM"/>
    <property type="match status" value="1"/>
</dbReference>
<comment type="caution">
    <text evidence="1">The sequence shown here is derived from an EMBL/GenBank/DDBJ whole genome shotgun (WGS) entry which is preliminary data.</text>
</comment>
<dbReference type="Gene3D" id="3.40.50.1240">
    <property type="entry name" value="Phosphoglycerate mutase-like"/>
    <property type="match status" value="1"/>
</dbReference>
<dbReference type="InterPro" id="IPR050275">
    <property type="entry name" value="PGM_Phosphatase"/>
</dbReference>
<dbReference type="Proteomes" id="UP000215059">
    <property type="component" value="Unassembled WGS sequence"/>
</dbReference>
<dbReference type="SUPFAM" id="SSF53254">
    <property type="entry name" value="Phosphoglycerate mutase-like"/>
    <property type="match status" value="1"/>
</dbReference>
<dbReference type="GO" id="GO:0016791">
    <property type="term" value="F:phosphatase activity"/>
    <property type="evidence" value="ECO:0007669"/>
    <property type="project" value="TreeGrafter"/>
</dbReference>
<name>A0A235FE70_9BACL</name>
<dbReference type="InterPro" id="IPR013078">
    <property type="entry name" value="His_Pase_superF_clade-1"/>
</dbReference>
<evidence type="ECO:0000313" key="2">
    <source>
        <dbReference type="Proteomes" id="UP000215059"/>
    </source>
</evidence>
<proteinExistence type="predicted"/>
<dbReference type="GO" id="GO:0005737">
    <property type="term" value="C:cytoplasm"/>
    <property type="evidence" value="ECO:0007669"/>
    <property type="project" value="TreeGrafter"/>
</dbReference>
<dbReference type="EMBL" id="NOII01000001">
    <property type="protein sequence ID" value="OYD59648.1"/>
    <property type="molecule type" value="Genomic_DNA"/>
</dbReference>
<reference evidence="1 2" key="1">
    <citation type="submission" date="2017-07" db="EMBL/GenBank/DDBJ databases">
        <title>Fictibacillus sp. nov. GDSW-R2A3 Genome sequencing and assembly.</title>
        <authorList>
            <person name="Mayilraj S."/>
        </authorList>
    </citation>
    <scope>NUCLEOTIDE SEQUENCE [LARGE SCALE GENOMIC DNA]</scope>
    <source>
        <strain evidence="1 2">GDSW-R2A3</strain>
    </source>
</reference>
<dbReference type="PANTHER" id="PTHR48100:SF1">
    <property type="entry name" value="HISTIDINE PHOSPHATASE FAMILY PROTEIN-RELATED"/>
    <property type="match status" value="1"/>
</dbReference>
<accession>A0A235FE70</accession>
<evidence type="ECO:0008006" key="3">
    <source>
        <dbReference type="Google" id="ProtNLM"/>
    </source>
</evidence>
<dbReference type="CDD" id="cd07067">
    <property type="entry name" value="HP_PGM_like"/>
    <property type="match status" value="1"/>
</dbReference>
<dbReference type="AlphaFoldDB" id="A0A235FE70"/>
<gene>
    <name evidence="1" type="ORF">CGZ90_07110</name>
</gene>
<dbReference type="InterPro" id="IPR029033">
    <property type="entry name" value="His_PPase_superfam"/>
</dbReference>
<dbReference type="PANTHER" id="PTHR48100">
    <property type="entry name" value="BROAD-SPECIFICITY PHOSPHATASE YOR283W-RELATED"/>
    <property type="match status" value="1"/>
</dbReference>
<keyword evidence="2" id="KW-1185">Reference proteome</keyword>
<evidence type="ECO:0000313" key="1">
    <source>
        <dbReference type="EMBL" id="OYD59648.1"/>
    </source>
</evidence>